<dbReference type="AlphaFoldDB" id="A0AAW0G515"/>
<name>A0AAW0G515_9APHY</name>
<evidence type="ECO:0000313" key="2">
    <source>
        <dbReference type="Proteomes" id="UP001385951"/>
    </source>
</evidence>
<reference evidence="1 2" key="1">
    <citation type="submission" date="2022-09" db="EMBL/GenBank/DDBJ databases">
        <authorList>
            <person name="Palmer J.M."/>
        </authorList>
    </citation>
    <scope>NUCLEOTIDE SEQUENCE [LARGE SCALE GENOMIC DNA]</scope>
    <source>
        <strain evidence="1 2">DSM 7382</strain>
    </source>
</reference>
<dbReference type="EMBL" id="JASBNA010000010">
    <property type="protein sequence ID" value="KAK7688763.1"/>
    <property type="molecule type" value="Genomic_DNA"/>
</dbReference>
<organism evidence="1 2">
    <name type="scientific">Cerrena zonata</name>
    <dbReference type="NCBI Taxonomy" id="2478898"/>
    <lineage>
        <taxon>Eukaryota</taxon>
        <taxon>Fungi</taxon>
        <taxon>Dikarya</taxon>
        <taxon>Basidiomycota</taxon>
        <taxon>Agaricomycotina</taxon>
        <taxon>Agaricomycetes</taxon>
        <taxon>Polyporales</taxon>
        <taxon>Cerrenaceae</taxon>
        <taxon>Cerrena</taxon>
    </lineage>
</organism>
<proteinExistence type="predicted"/>
<keyword evidence="2" id="KW-1185">Reference proteome</keyword>
<evidence type="ECO:0000313" key="1">
    <source>
        <dbReference type="EMBL" id="KAK7688763.1"/>
    </source>
</evidence>
<protein>
    <submittedName>
        <fullName evidence="1">Uncharacterized protein</fullName>
    </submittedName>
</protein>
<dbReference type="Proteomes" id="UP001385951">
    <property type="component" value="Unassembled WGS sequence"/>
</dbReference>
<comment type="caution">
    <text evidence="1">The sequence shown here is derived from an EMBL/GenBank/DDBJ whole genome shotgun (WGS) entry which is preliminary data.</text>
</comment>
<accession>A0AAW0G515</accession>
<gene>
    <name evidence="1" type="ORF">QCA50_008302</name>
</gene>
<sequence>MDDLNEYMYSVRSQFYALCDSENTALQTTLWRTICEDPISFWRSHLLVVVITRTSSMYGFRIPVDVEELCTLTQSAIANQNRKYVDLSCPSQMLTAFQVVDVNSLKAAFREPYKGVAAQALYEALTIDNRYFKFNRYYGKFKAYVQASGSGKTRTSMELSQLGVFVLHINLRSPSDTMNWPPRDGILADILLDPKVQDAE</sequence>